<organism evidence="4 5">
    <name type="scientific">Paracidovorax wautersii</name>
    <dbReference type="NCBI Taxonomy" id="1177982"/>
    <lineage>
        <taxon>Bacteria</taxon>
        <taxon>Pseudomonadati</taxon>
        <taxon>Pseudomonadota</taxon>
        <taxon>Betaproteobacteria</taxon>
        <taxon>Burkholderiales</taxon>
        <taxon>Comamonadaceae</taxon>
        <taxon>Paracidovorax</taxon>
    </lineage>
</organism>
<feature type="domain" description="SMP-30/Gluconolactonase/LRE-like region" evidence="3">
    <location>
        <begin position="24"/>
        <end position="288"/>
    </location>
</feature>
<dbReference type="Pfam" id="PF08450">
    <property type="entry name" value="SGL"/>
    <property type="match status" value="1"/>
</dbReference>
<dbReference type="InterPro" id="IPR011042">
    <property type="entry name" value="6-blade_b-propeller_TolB-like"/>
</dbReference>
<reference evidence="4 5" key="1">
    <citation type="submission" date="2023-08" db="EMBL/GenBank/DDBJ databases">
        <title>Functional and genomic diversity of the sorghum phyllosphere microbiome.</title>
        <authorList>
            <person name="Shade A."/>
        </authorList>
    </citation>
    <scope>NUCLEOTIDE SEQUENCE [LARGE SCALE GENOMIC DNA]</scope>
    <source>
        <strain evidence="4 5">SORGH_AS_0335</strain>
    </source>
</reference>
<evidence type="ECO:0000313" key="5">
    <source>
        <dbReference type="Proteomes" id="UP001267710"/>
    </source>
</evidence>
<dbReference type="EMBL" id="JAVIZX010000001">
    <property type="protein sequence ID" value="MDR6213824.1"/>
    <property type="molecule type" value="Genomic_DNA"/>
</dbReference>
<dbReference type="PANTHER" id="PTHR10907:SF47">
    <property type="entry name" value="REGUCALCIN"/>
    <property type="match status" value="1"/>
</dbReference>
<evidence type="ECO:0000313" key="4">
    <source>
        <dbReference type="EMBL" id="MDR6213824.1"/>
    </source>
</evidence>
<dbReference type="PRINTS" id="PR01790">
    <property type="entry name" value="SMP30FAMILY"/>
</dbReference>
<comment type="similarity">
    <text evidence="1">Belongs to the SMP-30/CGR1 family.</text>
</comment>
<evidence type="ECO:0000259" key="3">
    <source>
        <dbReference type="Pfam" id="PF08450"/>
    </source>
</evidence>
<protein>
    <submittedName>
        <fullName evidence="4">Sugar lactone lactonase YvrE</fullName>
    </submittedName>
</protein>
<dbReference type="Proteomes" id="UP001267710">
    <property type="component" value="Unassembled WGS sequence"/>
</dbReference>
<keyword evidence="5" id="KW-1185">Reference proteome</keyword>
<name>A0ABU1I9C1_9BURK</name>
<sequence length="327" mass="35013">MHPRSTDPQTPAAWTRATTEPSQLGESPFWHPDERRLYWVDIAGRALLRLDPASGPVDRWAMPTEPGCMAPARRAGAPDGFVIALRAGIFRARTWGGALEPIADLPFDPATQRANDGKCDALGRFWVGTVHEPTEGPRQPVGALYCVDARGPGAATVRKVLDGVATANGLAWSPDGATLYWSDTPAHAVRAWECNADREPVGEPRVLRRFDPKPAGWKPGQPGYGGRPDGAAVDAEGAYWCALYEGGRVQRLSPAGEVLADIALPVRCPTMPCLGGDDGRTLYVTSAREGRPAHELAELPQSGCVFALRVDVPGLPVAWFEDGRAAG</sequence>
<dbReference type="SUPFAM" id="SSF63829">
    <property type="entry name" value="Calcium-dependent phosphotriesterase"/>
    <property type="match status" value="1"/>
</dbReference>
<feature type="region of interest" description="Disordered" evidence="2">
    <location>
        <begin position="1"/>
        <end position="28"/>
    </location>
</feature>
<comment type="caution">
    <text evidence="4">The sequence shown here is derived from an EMBL/GenBank/DDBJ whole genome shotgun (WGS) entry which is preliminary data.</text>
</comment>
<dbReference type="RefSeq" id="WP_309827661.1">
    <property type="nucleotide sequence ID" value="NZ_JAVIZX010000001.1"/>
</dbReference>
<dbReference type="InterPro" id="IPR005511">
    <property type="entry name" value="SMP-30"/>
</dbReference>
<gene>
    <name evidence="4" type="ORF">QE399_001513</name>
</gene>
<accession>A0ABU1I9C1</accession>
<feature type="compositionally biased region" description="Polar residues" evidence="2">
    <location>
        <begin position="16"/>
        <end position="25"/>
    </location>
</feature>
<dbReference type="PANTHER" id="PTHR10907">
    <property type="entry name" value="REGUCALCIN"/>
    <property type="match status" value="1"/>
</dbReference>
<evidence type="ECO:0000256" key="2">
    <source>
        <dbReference type="SAM" id="MobiDB-lite"/>
    </source>
</evidence>
<evidence type="ECO:0000256" key="1">
    <source>
        <dbReference type="ARBA" id="ARBA00008853"/>
    </source>
</evidence>
<dbReference type="Gene3D" id="2.120.10.30">
    <property type="entry name" value="TolB, C-terminal domain"/>
    <property type="match status" value="1"/>
</dbReference>
<proteinExistence type="inferred from homology"/>
<dbReference type="InterPro" id="IPR013658">
    <property type="entry name" value="SGL"/>
</dbReference>
<feature type="region of interest" description="Disordered" evidence="2">
    <location>
        <begin position="207"/>
        <end position="226"/>
    </location>
</feature>